<keyword evidence="6 7" id="KW-0961">Cell wall biogenesis/degradation</keyword>
<gene>
    <name evidence="7" type="primary">mltG</name>
    <name evidence="8" type="ORF">Psch_00110</name>
</gene>
<accession>A0A4Y7RC35</accession>
<evidence type="ECO:0000256" key="1">
    <source>
        <dbReference type="ARBA" id="ARBA00022475"/>
    </source>
</evidence>
<sequence>MRFSRSKPKNKSKANKVVALYRYAVLSLAGTFCLAFFFVLAMLSPVSSKDESKEVVVAIPQQATAGMVGEILKKEGLVRSSLAFRLYTRWKSMDSGIKAGQYRLSSALSTPQIIMELVDGRLAVQSITIPEGLNTAQVADLLAAKGLVNREKFISVVANQEFPYSFLSGAPQGDKRLEGYLFPDTYNFNIGDSESAIVETMLKRFQREMEELGFAALAERNGISLHQAVTIASLVEREAMADEERPLIAGVIYNRLKISMPLQIDATIQYALGENKPEIYYKDLEVDSPYNTYKNYGLPPGPIAMPGRPSLLAAVNPADTDYLYYVAKPDGYHAFATTLAQHNVNKEMYQR</sequence>
<evidence type="ECO:0000256" key="7">
    <source>
        <dbReference type="HAMAP-Rule" id="MF_02065"/>
    </source>
</evidence>
<dbReference type="Proteomes" id="UP000298324">
    <property type="component" value="Unassembled WGS sequence"/>
</dbReference>
<dbReference type="PANTHER" id="PTHR30518">
    <property type="entry name" value="ENDOLYTIC MUREIN TRANSGLYCOSYLASE"/>
    <property type="match status" value="1"/>
</dbReference>
<dbReference type="NCBIfam" id="TIGR00247">
    <property type="entry name" value="endolytic transglycosylase MltG"/>
    <property type="match status" value="1"/>
</dbReference>
<dbReference type="GO" id="GO:0071555">
    <property type="term" value="P:cell wall organization"/>
    <property type="evidence" value="ECO:0007669"/>
    <property type="project" value="UniProtKB-KW"/>
</dbReference>
<dbReference type="RefSeq" id="WP_190238809.1">
    <property type="nucleotide sequence ID" value="NZ_QFGA01000001.1"/>
</dbReference>
<proteinExistence type="inferred from homology"/>
<feature type="site" description="Important for catalytic activity" evidence="7">
    <location>
        <position position="238"/>
    </location>
</feature>
<evidence type="ECO:0000256" key="4">
    <source>
        <dbReference type="ARBA" id="ARBA00023136"/>
    </source>
</evidence>
<dbReference type="AlphaFoldDB" id="A0A4Y7RC35"/>
<dbReference type="PANTHER" id="PTHR30518:SF2">
    <property type="entry name" value="ENDOLYTIC MUREIN TRANSGLYCOSYLASE"/>
    <property type="match status" value="1"/>
</dbReference>
<evidence type="ECO:0000256" key="2">
    <source>
        <dbReference type="ARBA" id="ARBA00022692"/>
    </source>
</evidence>
<keyword evidence="9" id="KW-1185">Reference proteome</keyword>
<dbReference type="GO" id="GO:0009252">
    <property type="term" value="P:peptidoglycan biosynthetic process"/>
    <property type="evidence" value="ECO:0007669"/>
    <property type="project" value="UniProtKB-UniRule"/>
</dbReference>
<reference evidence="8 9" key="1">
    <citation type="journal article" date="2018" name="Environ. Microbiol.">
        <title>Novel energy conservation strategies and behaviour of Pelotomaculum schinkii driving syntrophic propionate catabolism.</title>
        <authorList>
            <person name="Hidalgo-Ahumada C.A.P."/>
            <person name="Nobu M.K."/>
            <person name="Narihiro T."/>
            <person name="Tamaki H."/>
            <person name="Liu W.T."/>
            <person name="Kamagata Y."/>
            <person name="Stams A.J.M."/>
            <person name="Imachi H."/>
            <person name="Sousa D.Z."/>
        </authorList>
    </citation>
    <scope>NUCLEOTIDE SEQUENCE [LARGE SCALE GENOMIC DNA]</scope>
    <source>
        <strain evidence="8 9">HH</strain>
    </source>
</reference>
<dbReference type="GO" id="GO:0005886">
    <property type="term" value="C:plasma membrane"/>
    <property type="evidence" value="ECO:0007669"/>
    <property type="project" value="UniProtKB-UniRule"/>
</dbReference>
<keyword evidence="5 7" id="KW-0456">Lyase</keyword>
<keyword evidence="3 7" id="KW-1133">Transmembrane helix</keyword>
<comment type="function">
    <text evidence="7">Functions as a peptidoglycan terminase that cleaves nascent peptidoglycan strands endolytically to terminate their elongation.</text>
</comment>
<dbReference type="EC" id="4.2.2.29" evidence="7"/>
<dbReference type="Gene3D" id="3.30.1490.480">
    <property type="entry name" value="Endolytic murein transglycosylase"/>
    <property type="match status" value="2"/>
</dbReference>
<dbReference type="CDD" id="cd08010">
    <property type="entry name" value="MltG_like"/>
    <property type="match status" value="1"/>
</dbReference>
<evidence type="ECO:0000313" key="9">
    <source>
        <dbReference type="Proteomes" id="UP000298324"/>
    </source>
</evidence>
<dbReference type="InterPro" id="IPR003770">
    <property type="entry name" value="MLTG-like"/>
</dbReference>
<dbReference type="Pfam" id="PF02618">
    <property type="entry name" value="YceG"/>
    <property type="match status" value="1"/>
</dbReference>
<keyword evidence="1 7" id="KW-1003">Cell membrane</keyword>
<comment type="similarity">
    <text evidence="7">Belongs to the transglycosylase MltG family.</text>
</comment>
<comment type="caution">
    <text evidence="8">The sequence shown here is derived from an EMBL/GenBank/DDBJ whole genome shotgun (WGS) entry which is preliminary data.</text>
</comment>
<evidence type="ECO:0000256" key="5">
    <source>
        <dbReference type="ARBA" id="ARBA00023239"/>
    </source>
</evidence>
<organism evidence="8 9">
    <name type="scientific">Pelotomaculum schinkii</name>
    <dbReference type="NCBI Taxonomy" id="78350"/>
    <lineage>
        <taxon>Bacteria</taxon>
        <taxon>Bacillati</taxon>
        <taxon>Bacillota</taxon>
        <taxon>Clostridia</taxon>
        <taxon>Eubacteriales</taxon>
        <taxon>Desulfotomaculaceae</taxon>
        <taxon>Pelotomaculum</taxon>
    </lineage>
</organism>
<name>A0A4Y7RC35_9FIRM</name>
<evidence type="ECO:0000256" key="3">
    <source>
        <dbReference type="ARBA" id="ARBA00022989"/>
    </source>
</evidence>
<dbReference type="GO" id="GO:0008932">
    <property type="term" value="F:lytic endotransglycosylase activity"/>
    <property type="evidence" value="ECO:0007669"/>
    <property type="project" value="UniProtKB-UniRule"/>
</dbReference>
<dbReference type="Gene3D" id="3.30.160.60">
    <property type="entry name" value="Classic Zinc Finger"/>
    <property type="match status" value="1"/>
</dbReference>
<dbReference type="HAMAP" id="MF_02065">
    <property type="entry name" value="MltG"/>
    <property type="match status" value="1"/>
</dbReference>
<keyword evidence="4 7" id="KW-0472">Membrane</keyword>
<protein>
    <recommendedName>
        <fullName evidence="7">Endolytic murein transglycosylase</fullName>
        <ecNumber evidence="7">4.2.2.29</ecNumber>
    </recommendedName>
    <alternativeName>
        <fullName evidence="7">Peptidoglycan lytic transglycosylase</fullName>
    </alternativeName>
    <alternativeName>
        <fullName evidence="7">Peptidoglycan polymerization terminase</fullName>
    </alternativeName>
</protein>
<comment type="catalytic activity">
    <reaction evidence="7">
        <text>a peptidoglycan chain = a peptidoglycan chain with N-acetyl-1,6-anhydromuramyl-[peptide] at the reducing end + a peptidoglycan chain with N-acetylglucosamine at the non-reducing end.</text>
        <dbReference type="EC" id="4.2.2.29"/>
    </reaction>
</comment>
<evidence type="ECO:0000256" key="6">
    <source>
        <dbReference type="ARBA" id="ARBA00023316"/>
    </source>
</evidence>
<dbReference type="EMBL" id="QFGA01000001">
    <property type="protein sequence ID" value="TEB06578.1"/>
    <property type="molecule type" value="Genomic_DNA"/>
</dbReference>
<evidence type="ECO:0000313" key="8">
    <source>
        <dbReference type="EMBL" id="TEB06578.1"/>
    </source>
</evidence>
<keyword evidence="2 7" id="KW-0812">Transmembrane</keyword>